<proteinExistence type="predicted"/>
<dbReference type="RefSeq" id="WP_345135407.1">
    <property type="nucleotide sequence ID" value="NZ_BAABAT010000031.1"/>
</dbReference>
<feature type="signal peptide" evidence="1">
    <location>
        <begin position="1"/>
        <end position="22"/>
    </location>
</feature>
<dbReference type="InterPro" id="IPR058119">
    <property type="entry name" value="SCO0607-like"/>
</dbReference>
<keyword evidence="3" id="KW-1185">Reference proteome</keyword>
<dbReference type="NCBIfam" id="NF046120">
    <property type="entry name" value="lipo_SCO0607"/>
    <property type="match status" value="1"/>
</dbReference>
<comment type="caution">
    <text evidence="2">The sequence shown here is derived from an EMBL/GenBank/DDBJ whole genome shotgun (WGS) entry which is preliminary data.</text>
</comment>
<protein>
    <submittedName>
        <fullName evidence="2">Lipoprotein</fullName>
    </submittedName>
</protein>
<dbReference type="Proteomes" id="UP001500620">
    <property type="component" value="Unassembled WGS sequence"/>
</dbReference>
<keyword evidence="2" id="KW-0449">Lipoprotein</keyword>
<keyword evidence="1" id="KW-0732">Signal</keyword>
<evidence type="ECO:0000256" key="1">
    <source>
        <dbReference type="SAM" id="SignalP"/>
    </source>
</evidence>
<reference evidence="3" key="1">
    <citation type="journal article" date="2019" name="Int. J. Syst. Evol. Microbiol.">
        <title>The Global Catalogue of Microorganisms (GCM) 10K type strain sequencing project: providing services to taxonomists for standard genome sequencing and annotation.</title>
        <authorList>
            <consortium name="The Broad Institute Genomics Platform"/>
            <consortium name="The Broad Institute Genome Sequencing Center for Infectious Disease"/>
            <person name="Wu L."/>
            <person name="Ma J."/>
        </authorList>
    </citation>
    <scope>NUCLEOTIDE SEQUENCE [LARGE SCALE GENOMIC DNA]</scope>
    <source>
        <strain evidence="3">JCM 17441</strain>
    </source>
</reference>
<accession>A0ABP8DKR3</accession>
<feature type="chain" id="PRO_5045513519" evidence="1">
    <location>
        <begin position="23"/>
        <end position="94"/>
    </location>
</feature>
<evidence type="ECO:0000313" key="2">
    <source>
        <dbReference type="EMBL" id="GAA4258482.1"/>
    </source>
</evidence>
<evidence type="ECO:0000313" key="3">
    <source>
        <dbReference type="Proteomes" id="UP001500620"/>
    </source>
</evidence>
<gene>
    <name evidence="2" type="ORF">GCM10022255_079330</name>
</gene>
<organism evidence="2 3">
    <name type="scientific">Dactylosporangium darangshiense</name>
    <dbReference type="NCBI Taxonomy" id="579108"/>
    <lineage>
        <taxon>Bacteria</taxon>
        <taxon>Bacillati</taxon>
        <taxon>Actinomycetota</taxon>
        <taxon>Actinomycetes</taxon>
        <taxon>Micromonosporales</taxon>
        <taxon>Micromonosporaceae</taxon>
        <taxon>Dactylosporangium</taxon>
    </lineage>
</organism>
<dbReference type="EMBL" id="BAABAT010000031">
    <property type="protein sequence ID" value="GAA4258482.1"/>
    <property type="molecule type" value="Genomic_DNA"/>
</dbReference>
<sequence>MDAVRIRSVSAALLLAATLPIAACNLREKICRGGEYPVKAVGNRTGAACVAKDQDPPRGYVRYPAGKEPVYVDDEWDRYWHTVVVDEHGNVVPG</sequence>
<name>A0ABP8DKR3_9ACTN</name>